<keyword evidence="3" id="KW-0479">Metal-binding</keyword>
<dbReference type="InterPro" id="IPR008930">
    <property type="entry name" value="Terpenoid_cyclase/PrenylTrfase"/>
</dbReference>
<evidence type="ECO:0000256" key="1">
    <source>
        <dbReference type="ARBA" id="ARBA00001946"/>
    </source>
</evidence>
<dbReference type="InterPro" id="IPR036965">
    <property type="entry name" value="Terpene_synth_N_sf"/>
</dbReference>
<evidence type="ECO:0000313" key="8">
    <source>
        <dbReference type="EMBL" id="VAH37695.1"/>
    </source>
</evidence>
<dbReference type="Gene3D" id="1.50.10.160">
    <property type="match status" value="1"/>
</dbReference>
<dbReference type="Pfam" id="PF03936">
    <property type="entry name" value="Terpene_synth_C"/>
    <property type="match status" value="1"/>
</dbReference>
<keyword evidence="5" id="KW-0456">Lyase</keyword>
<feature type="domain" description="Terpene synthase N-terminal" evidence="6">
    <location>
        <begin position="287"/>
        <end position="484"/>
    </location>
</feature>
<dbReference type="Gramene" id="TRITD2Av1G273100.2">
    <property type="protein sequence ID" value="TRITD2Av1G273100.2"/>
    <property type="gene ID" value="TRITD2Av1G273100"/>
</dbReference>
<organism evidence="8 9">
    <name type="scientific">Triticum turgidum subsp. durum</name>
    <name type="common">Durum wheat</name>
    <name type="synonym">Triticum durum</name>
    <dbReference type="NCBI Taxonomy" id="4567"/>
    <lineage>
        <taxon>Eukaryota</taxon>
        <taxon>Viridiplantae</taxon>
        <taxon>Streptophyta</taxon>
        <taxon>Embryophyta</taxon>
        <taxon>Tracheophyta</taxon>
        <taxon>Spermatophyta</taxon>
        <taxon>Magnoliopsida</taxon>
        <taxon>Liliopsida</taxon>
        <taxon>Poales</taxon>
        <taxon>Poaceae</taxon>
        <taxon>BOP clade</taxon>
        <taxon>Pooideae</taxon>
        <taxon>Triticodae</taxon>
        <taxon>Triticeae</taxon>
        <taxon>Triticinae</taxon>
        <taxon>Triticum</taxon>
    </lineage>
</organism>
<keyword evidence="9" id="KW-1185">Reference proteome</keyword>
<dbReference type="GO" id="GO:0000287">
    <property type="term" value="F:magnesium ion binding"/>
    <property type="evidence" value="ECO:0007669"/>
    <property type="project" value="InterPro"/>
</dbReference>
<dbReference type="OMA" id="AKKETHG"/>
<dbReference type="PANTHER" id="PTHR31739:SF50">
    <property type="match status" value="1"/>
</dbReference>
<dbReference type="SUPFAM" id="SSF48576">
    <property type="entry name" value="Terpenoid synthases"/>
    <property type="match status" value="1"/>
</dbReference>
<evidence type="ECO:0000256" key="5">
    <source>
        <dbReference type="ARBA" id="ARBA00023239"/>
    </source>
</evidence>
<dbReference type="PANTHER" id="PTHR31739">
    <property type="entry name" value="ENT-COPALYL DIPHOSPHATE SYNTHASE, CHLOROPLASTIC"/>
    <property type="match status" value="1"/>
</dbReference>
<dbReference type="FunFam" id="1.10.600.10:FF:000005">
    <property type="entry name" value="Ent-kaur-16-ene synthase, chloroplastic"/>
    <property type="match status" value="1"/>
</dbReference>
<dbReference type="SUPFAM" id="SSF48239">
    <property type="entry name" value="Terpenoid cyclases/Protein prenyltransferases"/>
    <property type="match status" value="2"/>
</dbReference>
<comment type="similarity">
    <text evidence="2">Belongs to the terpene synthase family.</text>
</comment>
<protein>
    <submittedName>
        <fullName evidence="8">Uncharacterized protein</fullName>
    </submittedName>
</protein>
<dbReference type="InterPro" id="IPR044814">
    <property type="entry name" value="Terpene_cyclase_plant_C1"/>
</dbReference>
<feature type="domain" description="Terpene synthase metal-binding" evidence="7">
    <location>
        <begin position="553"/>
        <end position="792"/>
    </location>
</feature>
<evidence type="ECO:0000313" key="9">
    <source>
        <dbReference type="Proteomes" id="UP000324705"/>
    </source>
</evidence>
<dbReference type="Pfam" id="PF01397">
    <property type="entry name" value="Terpene_synth"/>
    <property type="match status" value="1"/>
</dbReference>
<dbReference type="InterPro" id="IPR005630">
    <property type="entry name" value="Terpene_synthase_metal-bd"/>
</dbReference>
<name>A0A9R1RDR0_TRITD</name>
<dbReference type="Gene3D" id="1.50.10.130">
    <property type="entry name" value="Terpene synthase, N-terminal domain"/>
    <property type="match status" value="1"/>
</dbReference>
<proteinExistence type="inferred from homology"/>
<dbReference type="SFLD" id="SFLDG01014">
    <property type="entry name" value="Terpene_Cyclase_Like_1_N-term"/>
    <property type="match status" value="1"/>
</dbReference>
<evidence type="ECO:0000256" key="2">
    <source>
        <dbReference type="ARBA" id="ARBA00006333"/>
    </source>
</evidence>
<evidence type="ECO:0000259" key="6">
    <source>
        <dbReference type="Pfam" id="PF01397"/>
    </source>
</evidence>
<dbReference type="EMBL" id="LT934113">
    <property type="protein sequence ID" value="VAH37695.1"/>
    <property type="molecule type" value="Genomic_DNA"/>
</dbReference>
<dbReference type="GO" id="GO:0016102">
    <property type="term" value="P:diterpenoid biosynthetic process"/>
    <property type="evidence" value="ECO:0007669"/>
    <property type="project" value="InterPro"/>
</dbReference>
<gene>
    <name evidence="8" type="ORF">TRITD_2Av1G273100</name>
</gene>
<accession>A0A9R1RDR0</accession>
<keyword evidence="4" id="KW-0460">Magnesium</keyword>
<reference evidence="8 9" key="1">
    <citation type="submission" date="2017-09" db="EMBL/GenBank/DDBJ databases">
        <authorList>
            <consortium name="International Durum Wheat Genome Sequencing Consortium (IDWGSC)"/>
            <person name="Milanesi L."/>
        </authorList>
    </citation>
    <scope>NUCLEOTIDE SEQUENCE [LARGE SCALE GENOMIC DNA]</scope>
    <source>
        <strain evidence="9">cv. Svevo</strain>
    </source>
</reference>
<dbReference type="InterPro" id="IPR050148">
    <property type="entry name" value="Terpene_synthase-like"/>
</dbReference>
<dbReference type="FunFam" id="1.50.10.130:FF:000003">
    <property type="entry name" value="Ent-cassa-12,15-diene synthase"/>
    <property type="match status" value="1"/>
</dbReference>
<dbReference type="CDD" id="cd00684">
    <property type="entry name" value="Terpene_cyclase_plant_C1"/>
    <property type="match status" value="1"/>
</dbReference>
<dbReference type="FunFam" id="1.50.10.160:FF:000002">
    <property type="entry name" value="cis-abienol synthase, chloroplastic"/>
    <property type="match status" value="1"/>
</dbReference>
<dbReference type="Gene3D" id="1.10.600.10">
    <property type="entry name" value="Farnesyl Diphosphate Synthase"/>
    <property type="match status" value="1"/>
</dbReference>
<dbReference type="GO" id="GO:0010333">
    <property type="term" value="F:terpene synthase activity"/>
    <property type="evidence" value="ECO:0007669"/>
    <property type="project" value="InterPro"/>
</dbReference>
<dbReference type="InterPro" id="IPR008949">
    <property type="entry name" value="Isoprenoid_synthase_dom_sf"/>
</dbReference>
<dbReference type="InterPro" id="IPR001906">
    <property type="entry name" value="Terpene_synth_N"/>
</dbReference>
<sequence>MASPRVAGASSAVPAWRRQARSCLPAASSPFLANSFRSHHHRRNQPLGLASTHAAQRDFTGAHSSEFFFRRHHRPPPLYSLCVRSTQTMSHSCSAGRSLVGRNASLQNKEREARIKKQLKNPELPPSPYDTAWVAMVPLRDYPRAPHFPQCVEWILQNQQDDGSWGIGEFDSSTHKFILLSTLACVIALKKWNVGPEHIKRGLHFVGRKLSFSIDEKIAAPIGFNITFPGMISLAIGMGLEFPVRQTNIDGILSIQQIELKRFAGDKSDGREAYMAYAAEGLGNLVDWSEVMKFQRKNGSLFNSPSTTAAAVIYSYDEKALGYLNFLVSKFGSAVPTVFPRNISCQLSMVDSLEKIGISHHFSSEIKSILDMTHSLWLQRDEEILLDVATCAMAFRILRMNGYDVSSDELSHVAEASTFNNSLQGYLDDTKSLLELYKASRVSVSKKELILDNIGYWSGSLLLEKLCSDRVHREPMFEEVEYALNFPFYATMERLDHRRNIEHFDVMGSQMLKTTTYLPCHVSKDHLALAVEDFTFSQIIYQDELLHLESWVKENRLDQLQFARQVVTYCYLCPSATIFPPGLSDARISWAKSSILATISDDFFDVAGSREELENLVALVEKWDKHQELQFYSERVKILFCAIYTTVNQLAEMASAVQNRDVSKHLIELWADALRSMMTEAEWMWSQYLPTMDEYMTSANVSYILGPIVLPSLYFVGQELSESVVKDQEYNELFMLMSTCGRFLNDTQGFEREGSQGKVNSVSLLILQSGGSMSTEAAKKAIEESIASCRKDLLRLVLREDSVVPRPCKELFWKMCKINHLFYSQIDGFSSPTAMVGAVNAVIYEPLKLQTSNPSSDVKVED</sequence>
<dbReference type="AlphaFoldDB" id="A0A9R1RDR0"/>
<dbReference type="Proteomes" id="UP000324705">
    <property type="component" value="Chromosome 2A"/>
</dbReference>
<evidence type="ECO:0000256" key="3">
    <source>
        <dbReference type="ARBA" id="ARBA00022723"/>
    </source>
</evidence>
<evidence type="ECO:0000256" key="4">
    <source>
        <dbReference type="ARBA" id="ARBA00022842"/>
    </source>
</evidence>
<comment type="cofactor">
    <cofactor evidence="1">
        <name>Mg(2+)</name>
        <dbReference type="ChEBI" id="CHEBI:18420"/>
    </cofactor>
</comment>
<evidence type="ECO:0000259" key="7">
    <source>
        <dbReference type="Pfam" id="PF03936"/>
    </source>
</evidence>